<organism evidence="3 4">
    <name type="scientific">Microbacterium faecale</name>
    <dbReference type="NCBI Taxonomy" id="1804630"/>
    <lineage>
        <taxon>Bacteria</taxon>
        <taxon>Bacillati</taxon>
        <taxon>Actinomycetota</taxon>
        <taxon>Actinomycetes</taxon>
        <taxon>Micrococcales</taxon>
        <taxon>Microbacteriaceae</taxon>
        <taxon>Microbacterium</taxon>
    </lineage>
</organism>
<dbReference type="PANTHER" id="PTHR48207:SF4">
    <property type="entry name" value="BLL6097 PROTEIN"/>
    <property type="match status" value="1"/>
</dbReference>
<dbReference type="InterPro" id="IPR023606">
    <property type="entry name" value="CoA-Trfase_III_dom_1_sf"/>
</dbReference>
<keyword evidence="4" id="KW-1185">Reference proteome</keyword>
<comment type="caution">
    <text evidence="3">The sequence shown here is derived from an EMBL/GenBank/DDBJ whole genome shotgun (WGS) entry which is preliminary data.</text>
</comment>
<dbReference type="Proteomes" id="UP000633205">
    <property type="component" value="Unassembled WGS sequence"/>
</dbReference>
<evidence type="ECO:0000313" key="3">
    <source>
        <dbReference type="EMBL" id="GGD29923.1"/>
    </source>
</evidence>
<feature type="compositionally biased region" description="Basic and acidic residues" evidence="2">
    <location>
        <begin position="379"/>
        <end position="389"/>
    </location>
</feature>
<dbReference type="AlphaFoldDB" id="A0A916Y3L2"/>
<feature type="region of interest" description="Disordered" evidence="2">
    <location>
        <begin position="365"/>
        <end position="397"/>
    </location>
</feature>
<sequence>MPDDIDRPLEGILVLDFSQFLAGPVAAMRLADLGARVIKIERPGSGDIGRTLAFAGSVADEETVSFHAMNRNKEGMTADLKNPADLERVKDLVRHADVIVQNFRPGVMERIGLDYETVKEINPGLIYASASGFGNTGPWKDRPGQDLLAQSMSGLPWLNGSREHGPVPVGLSIADHLTSCHIAQGVTALLVRRARTGRGGLVETSLLESMLDLQFELLSVHLNDPSITVRRGGEQSAHAFLAAPYGTYPTADGHIALAMNPLPKLAELLEIDELRAYTEEDAWSKRSAAEELLATRLATAPTEHWLRVLDAADVWCAPVLTLEELVAHDGFSAIDMVQSIDRDAALTRDGQSMSLKTTRSPIRVDGRPLVSATPSPKLGQHDAELREEFGWSDEASA</sequence>
<name>A0A916Y3L2_9MICO</name>
<dbReference type="InterPro" id="IPR044855">
    <property type="entry name" value="CoA-Trfase_III_dom3_sf"/>
</dbReference>
<proteinExistence type="predicted"/>
<dbReference type="SUPFAM" id="SSF89796">
    <property type="entry name" value="CoA-transferase family III (CaiB/BaiF)"/>
    <property type="match status" value="1"/>
</dbReference>
<dbReference type="InterPro" id="IPR003673">
    <property type="entry name" value="CoA-Trfase_fam_III"/>
</dbReference>
<evidence type="ECO:0000256" key="2">
    <source>
        <dbReference type="SAM" id="MobiDB-lite"/>
    </source>
</evidence>
<protein>
    <submittedName>
        <fullName evidence="3">CoA transferase</fullName>
    </submittedName>
</protein>
<dbReference type="GO" id="GO:0008410">
    <property type="term" value="F:CoA-transferase activity"/>
    <property type="evidence" value="ECO:0007669"/>
    <property type="project" value="TreeGrafter"/>
</dbReference>
<dbReference type="PANTHER" id="PTHR48207">
    <property type="entry name" value="SUCCINATE--HYDROXYMETHYLGLUTARATE COA-TRANSFERASE"/>
    <property type="match status" value="1"/>
</dbReference>
<dbReference type="EMBL" id="BMHO01000001">
    <property type="protein sequence ID" value="GGD29923.1"/>
    <property type="molecule type" value="Genomic_DNA"/>
</dbReference>
<evidence type="ECO:0000313" key="4">
    <source>
        <dbReference type="Proteomes" id="UP000633205"/>
    </source>
</evidence>
<accession>A0A916Y3L2</accession>
<dbReference type="Gene3D" id="3.30.1540.10">
    <property type="entry name" value="formyl-coa transferase, domain 3"/>
    <property type="match status" value="1"/>
</dbReference>
<dbReference type="Gene3D" id="3.40.50.10540">
    <property type="entry name" value="Crotonobetainyl-coa:carnitine coa-transferase, domain 1"/>
    <property type="match status" value="1"/>
</dbReference>
<dbReference type="Pfam" id="PF02515">
    <property type="entry name" value="CoA_transf_3"/>
    <property type="match status" value="1"/>
</dbReference>
<keyword evidence="1 3" id="KW-0808">Transferase</keyword>
<gene>
    <name evidence="3" type="ORF">GCM10010915_07710</name>
</gene>
<dbReference type="InterPro" id="IPR050483">
    <property type="entry name" value="CoA-transferase_III_domain"/>
</dbReference>
<reference evidence="3" key="2">
    <citation type="submission" date="2020-09" db="EMBL/GenBank/DDBJ databases">
        <authorList>
            <person name="Sun Q."/>
            <person name="Zhou Y."/>
        </authorList>
    </citation>
    <scope>NUCLEOTIDE SEQUENCE</scope>
    <source>
        <strain evidence="3">CGMCC 1.15152</strain>
    </source>
</reference>
<dbReference type="RefSeq" id="WP_188710978.1">
    <property type="nucleotide sequence ID" value="NZ_BMHO01000001.1"/>
</dbReference>
<reference evidence="3" key="1">
    <citation type="journal article" date="2014" name="Int. J. Syst. Evol. Microbiol.">
        <title>Complete genome sequence of Corynebacterium casei LMG S-19264T (=DSM 44701T), isolated from a smear-ripened cheese.</title>
        <authorList>
            <consortium name="US DOE Joint Genome Institute (JGI-PGF)"/>
            <person name="Walter F."/>
            <person name="Albersmeier A."/>
            <person name="Kalinowski J."/>
            <person name="Ruckert C."/>
        </authorList>
    </citation>
    <scope>NUCLEOTIDE SEQUENCE</scope>
    <source>
        <strain evidence="3">CGMCC 1.15152</strain>
    </source>
</reference>
<evidence type="ECO:0000256" key="1">
    <source>
        <dbReference type="ARBA" id="ARBA00022679"/>
    </source>
</evidence>